<proteinExistence type="predicted"/>
<organism evidence="1 2">
    <name type="scientific">Sporomusa ovata</name>
    <dbReference type="NCBI Taxonomy" id="2378"/>
    <lineage>
        <taxon>Bacteria</taxon>
        <taxon>Bacillati</taxon>
        <taxon>Bacillota</taxon>
        <taxon>Negativicutes</taxon>
        <taxon>Selenomonadales</taxon>
        <taxon>Sporomusaceae</taxon>
        <taxon>Sporomusa</taxon>
    </lineage>
</organism>
<name>A0A0U1L5D3_9FIRM</name>
<evidence type="ECO:0000313" key="2">
    <source>
        <dbReference type="Proteomes" id="UP000049855"/>
    </source>
</evidence>
<dbReference type="EMBL" id="CTRP01000014">
    <property type="protein sequence ID" value="CQR74519.1"/>
    <property type="molecule type" value="Genomic_DNA"/>
</dbReference>
<keyword evidence="2" id="KW-1185">Reference proteome</keyword>
<evidence type="ECO:0000313" key="1">
    <source>
        <dbReference type="EMBL" id="CQR74519.1"/>
    </source>
</evidence>
<gene>
    <name evidence="1" type="ORF">SpAn4DRAFT_0981</name>
</gene>
<dbReference type="Proteomes" id="UP000049855">
    <property type="component" value="Unassembled WGS sequence"/>
</dbReference>
<sequence length="54" mass="6209">MGGDFYLINMREGFLLQIANFYKYYIIPQAHIIAEQIRKATAEKVCIGGVKRES</sequence>
<protein>
    <submittedName>
        <fullName evidence="1">Uncharacterized protein</fullName>
    </submittedName>
</protein>
<reference evidence="2" key="1">
    <citation type="submission" date="2015-03" db="EMBL/GenBank/DDBJ databases">
        <authorList>
            <person name="Nijsse Bart"/>
        </authorList>
    </citation>
    <scope>NUCLEOTIDE SEQUENCE [LARGE SCALE GENOMIC DNA]</scope>
</reference>
<dbReference type="AlphaFoldDB" id="A0A0U1L5D3"/>
<accession>A0A0U1L5D3</accession>